<evidence type="ECO:0000313" key="3">
    <source>
        <dbReference type="EMBL" id="QTA82987.1"/>
    </source>
</evidence>
<keyword evidence="1" id="KW-0472">Membrane</keyword>
<dbReference type="InterPro" id="IPR049220">
    <property type="entry name" value="DUF6868"/>
</dbReference>
<evidence type="ECO:0000313" key="4">
    <source>
        <dbReference type="Proteomes" id="UP000663720"/>
    </source>
</evidence>
<keyword evidence="4" id="KW-1185">Reference proteome</keyword>
<dbReference type="Pfam" id="PF21742">
    <property type="entry name" value="DUF6868"/>
    <property type="match status" value="1"/>
</dbReference>
<accession>A0A975BCK8</accession>
<keyword evidence="1" id="KW-1133">Transmembrane helix</keyword>
<sequence length="98" mass="11902">MNFLSMCKQKHRWKRRKIMNIEIITKFFMWCTIINVGLLVFLFLIVIFASDFIYRMHSRWFPMPREKFNVVLYSFIGAYKILVYVFNLVPWIALAIIG</sequence>
<name>A0A975BCK8_9BACT</name>
<protein>
    <recommendedName>
        <fullName evidence="2">DUF6868 domain-containing protein</fullName>
    </recommendedName>
</protein>
<gene>
    <name evidence="3" type="ORF">dnl_53800</name>
</gene>
<feature type="domain" description="DUF6868" evidence="2">
    <location>
        <begin position="19"/>
        <end position="97"/>
    </location>
</feature>
<dbReference type="AlphaFoldDB" id="A0A975BCK8"/>
<dbReference type="Proteomes" id="UP000663720">
    <property type="component" value="Chromosome"/>
</dbReference>
<feature type="transmembrane region" description="Helical" evidence="1">
    <location>
        <begin position="21"/>
        <end position="50"/>
    </location>
</feature>
<evidence type="ECO:0000259" key="2">
    <source>
        <dbReference type="Pfam" id="PF21742"/>
    </source>
</evidence>
<reference evidence="3" key="1">
    <citation type="journal article" date="2021" name="Microb. Physiol.">
        <title>Proteogenomic Insights into the Physiology of Marine, Sulfate-Reducing, Filamentous Desulfonema limicola and Desulfonema magnum.</title>
        <authorList>
            <person name="Schnaars V."/>
            <person name="Wohlbrand L."/>
            <person name="Scheve S."/>
            <person name="Hinrichs C."/>
            <person name="Reinhardt R."/>
            <person name="Rabus R."/>
        </authorList>
    </citation>
    <scope>NUCLEOTIDE SEQUENCE</scope>
    <source>
        <strain evidence="3">5ac10</strain>
    </source>
</reference>
<dbReference type="KEGG" id="dli:dnl_53800"/>
<keyword evidence="1" id="KW-0812">Transmembrane</keyword>
<dbReference type="EMBL" id="CP061799">
    <property type="protein sequence ID" value="QTA82987.1"/>
    <property type="molecule type" value="Genomic_DNA"/>
</dbReference>
<organism evidence="3 4">
    <name type="scientific">Desulfonema limicola</name>
    <dbReference type="NCBI Taxonomy" id="45656"/>
    <lineage>
        <taxon>Bacteria</taxon>
        <taxon>Pseudomonadati</taxon>
        <taxon>Thermodesulfobacteriota</taxon>
        <taxon>Desulfobacteria</taxon>
        <taxon>Desulfobacterales</taxon>
        <taxon>Desulfococcaceae</taxon>
        <taxon>Desulfonema</taxon>
    </lineage>
</organism>
<feature type="transmembrane region" description="Helical" evidence="1">
    <location>
        <begin position="70"/>
        <end position="97"/>
    </location>
</feature>
<proteinExistence type="predicted"/>
<evidence type="ECO:0000256" key="1">
    <source>
        <dbReference type="SAM" id="Phobius"/>
    </source>
</evidence>